<evidence type="ECO:0000313" key="2">
    <source>
        <dbReference type="EMBL" id="CAA6811625.1"/>
    </source>
</evidence>
<dbReference type="InterPro" id="IPR006070">
    <property type="entry name" value="Sua5-like_dom"/>
</dbReference>
<accession>A0A6S6T4V4</accession>
<evidence type="ECO:0000259" key="1">
    <source>
        <dbReference type="Pfam" id="PF01300"/>
    </source>
</evidence>
<dbReference type="EMBL" id="CACVAU010000038">
    <property type="protein sequence ID" value="CAA6811625.1"/>
    <property type="molecule type" value="Genomic_DNA"/>
</dbReference>
<sequence>MQINLFLTQTDTTIGFVSQESTKIDRAKKRKPNKHYIQVVNSLKTLKQFSRVPNKYKNQVRRAKRTTFIMPNGMSFRVVKDTEHNLLLDRLKWVYSSSANLSGAEYDETYARDNAEVILSFPKQRNGKASTIYKLSQTNIRSIR</sequence>
<dbReference type="InterPro" id="IPR017945">
    <property type="entry name" value="DHBP_synth_RibB-like_a/b_dom"/>
</dbReference>
<protein>
    <submittedName>
        <fullName evidence="2">TsaC protein (YrdC domain) required for threonylcarbamoyladenosine t(6)A37 modification in tRNA</fullName>
    </submittedName>
</protein>
<dbReference type="Pfam" id="PF01300">
    <property type="entry name" value="Sua5_yciO_yrdC"/>
    <property type="match status" value="1"/>
</dbReference>
<gene>
    <name evidence="2" type="ORF">HELGO_WM4051</name>
</gene>
<dbReference type="Gene3D" id="3.90.870.10">
    <property type="entry name" value="DHBP synthase"/>
    <property type="match status" value="1"/>
</dbReference>
<dbReference type="GO" id="GO:0003725">
    <property type="term" value="F:double-stranded RNA binding"/>
    <property type="evidence" value="ECO:0007669"/>
    <property type="project" value="InterPro"/>
</dbReference>
<feature type="domain" description="YrdC-like" evidence="1">
    <location>
        <begin position="20"/>
        <end position="144"/>
    </location>
</feature>
<proteinExistence type="predicted"/>
<organism evidence="2">
    <name type="scientific">uncultured Sulfurovum sp</name>
    <dbReference type="NCBI Taxonomy" id="269237"/>
    <lineage>
        <taxon>Bacteria</taxon>
        <taxon>Pseudomonadati</taxon>
        <taxon>Campylobacterota</taxon>
        <taxon>Epsilonproteobacteria</taxon>
        <taxon>Campylobacterales</taxon>
        <taxon>Sulfurovaceae</taxon>
        <taxon>Sulfurovum</taxon>
        <taxon>environmental samples</taxon>
    </lineage>
</organism>
<dbReference type="AlphaFoldDB" id="A0A6S6T4V4"/>
<reference evidence="2" key="1">
    <citation type="submission" date="2020-01" db="EMBL/GenBank/DDBJ databases">
        <authorList>
            <person name="Meier V. D."/>
            <person name="Meier V D."/>
        </authorList>
    </citation>
    <scope>NUCLEOTIDE SEQUENCE</scope>
    <source>
        <strain evidence="2">HLG_WM_MAG_05</strain>
    </source>
</reference>
<dbReference type="SUPFAM" id="SSF55821">
    <property type="entry name" value="YrdC/RibB"/>
    <property type="match status" value="1"/>
</dbReference>
<name>A0A6S6T4V4_9BACT</name>